<name>A0ABY8L509_9FLAO</name>
<evidence type="ECO:0000313" key="2">
    <source>
        <dbReference type="Proteomes" id="UP001232001"/>
    </source>
</evidence>
<dbReference type="Proteomes" id="UP001232001">
    <property type="component" value="Chromosome"/>
</dbReference>
<reference evidence="1 2" key="1">
    <citation type="submission" date="2023-04" db="EMBL/GenBank/DDBJ databases">
        <title>Tenacibaculum tangerinum sp. nov., isolated from sea tidal flat of South Korea.</title>
        <authorList>
            <person name="Lee S.H."/>
            <person name="Kim J.-J."/>
        </authorList>
    </citation>
    <scope>NUCLEOTIDE SEQUENCE [LARGE SCALE GENOMIC DNA]</scope>
    <source>
        <strain evidence="1 2">GRR-S3-23</strain>
    </source>
</reference>
<proteinExistence type="predicted"/>
<protein>
    <recommendedName>
        <fullName evidence="3">Abortive infection protein-like C-terminal domain-containing protein</fullName>
    </recommendedName>
</protein>
<dbReference type="RefSeq" id="WP_279652375.1">
    <property type="nucleotide sequence ID" value="NZ_CP122539.1"/>
</dbReference>
<gene>
    <name evidence="1" type="ORF">P8625_04960</name>
</gene>
<evidence type="ECO:0000313" key="1">
    <source>
        <dbReference type="EMBL" id="WGH76511.1"/>
    </source>
</evidence>
<keyword evidence="2" id="KW-1185">Reference proteome</keyword>
<dbReference type="EMBL" id="CP122539">
    <property type="protein sequence ID" value="WGH76511.1"/>
    <property type="molecule type" value="Genomic_DNA"/>
</dbReference>
<organism evidence="1 2">
    <name type="scientific">Tenacibaculum tangerinum</name>
    <dbReference type="NCBI Taxonomy" id="3038772"/>
    <lineage>
        <taxon>Bacteria</taxon>
        <taxon>Pseudomonadati</taxon>
        <taxon>Bacteroidota</taxon>
        <taxon>Flavobacteriia</taxon>
        <taxon>Flavobacteriales</taxon>
        <taxon>Flavobacteriaceae</taxon>
        <taxon>Tenacibaculum</taxon>
    </lineage>
</organism>
<accession>A0ABY8L509</accession>
<evidence type="ECO:0008006" key="3">
    <source>
        <dbReference type="Google" id="ProtNLM"/>
    </source>
</evidence>
<sequence>MNWIVIFNRLFEIINNQGNDAYYGGTRFLTAIREVNYGTPSYMNYIEQRRAEGKSTSRRDYYFELLMEQPENERIQVVNSILDSIEHIETEKTEAIRAIVNPAQTIVGPEAVIPADLWNAERLMEYLDNLDTSINEENYEYTLTLAYTCLEGFYKSFIREKIPAQAHLNDLTQMAVQIRNYIRTQLDANGIAYPEQTVILISTVTNAVCNARNNFSDSHSGNRAEKWLAIYLRDNVNAIVKMILNFI</sequence>